<protein>
    <submittedName>
        <fullName evidence="4">V-type ATP synthase subunit C</fullName>
    </submittedName>
</protein>
<keyword evidence="3" id="KW-0406">Ion transport</keyword>
<dbReference type="RefSeq" id="WP_186835194.1">
    <property type="nucleotide sequence ID" value="NZ_JACOOQ010000013.1"/>
</dbReference>
<evidence type="ECO:0000313" key="4">
    <source>
        <dbReference type="EMBL" id="MBC5640437.1"/>
    </source>
</evidence>
<dbReference type="PANTHER" id="PTHR38682">
    <property type="entry name" value="V-TYPE ATP SYNTHASE SUBUNIT C"/>
    <property type="match status" value="1"/>
</dbReference>
<name>A0A8I0DPE6_9CLOT</name>
<organism evidence="4 5">
    <name type="scientific">Clostridium lentum</name>
    <dbReference type="NCBI Taxonomy" id="2763037"/>
    <lineage>
        <taxon>Bacteria</taxon>
        <taxon>Bacillati</taxon>
        <taxon>Bacillota</taxon>
        <taxon>Clostridia</taxon>
        <taxon>Eubacteriales</taxon>
        <taxon>Clostridiaceae</taxon>
        <taxon>Clostridium</taxon>
    </lineage>
</organism>
<dbReference type="InterPro" id="IPR044911">
    <property type="entry name" value="V-type_ATPase_csu/dsu_dom_3"/>
</dbReference>
<sequence>MDLMQFTQALSRIWVLETRLLDKAKIQRMIEAPNADDVIKILGETEYANVMGNVKRASDYEEMLSAELQRVYSLVYELCPVKDIVNLFSTKYIYHNVKVLLKGKFLGKDFSNLLIHLGKDDVNEIKRKIDSDSFGDLRGNIGKAVMAAVEDFEATKDPQRIDIIVDKFMFEELVQIKKSLNYSFTDKIINAMIDSTNIKTLLRIKKQGKGREFAQEVIVPGGYIDKDTLVSIINESPENIISKLSFSVYSEIVREGLEGYIATNSANLLEKLSDNYIMALMKDSKFVTFGPERILSYIYAKETEIKLIRIIMVGKLNNVAEEVIRERLRDSYV</sequence>
<evidence type="ECO:0000256" key="1">
    <source>
        <dbReference type="ARBA" id="ARBA00006709"/>
    </source>
</evidence>
<dbReference type="InterPro" id="IPR002843">
    <property type="entry name" value="ATPase_V0-cplx_csu/dsu"/>
</dbReference>
<dbReference type="PANTHER" id="PTHR38682:SF1">
    <property type="entry name" value="V-TYPE ATP SYNTHASE SUBUNIT C"/>
    <property type="match status" value="1"/>
</dbReference>
<dbReference type="EMBL" id="JACOOQ010000013">
    <property type="protein sequence ID" value="MBC5640437.1"/>
    <property type="molecule type" value="Genomic_DNA"/>
</dbReference>
<evidence type="ECO:0000256" key="2">
    <source>
        <dbReference type="ARBA" id="ARBA00022448"/>
    </source>
</evidence>
<dbReference type="Gene3D" id="1.20.1690.10">
    <property type="entry name" value="V-type ATP synthase subunit C domain"/>
    <property type="match status" value="2"/>
</dbReference>
<dbReference type="SUPFAM" id="SSF103486">
    <property type="entry name" value="V-type ATP synthase subunit C"/>
    <property type="match status" value="1"/>
</dbReference>
<keyword evidence="5" id="KW-1185">Reference proteome</keyword>
<comment type="similarity">
    <text evidence="1">Belongs to the V-ATPase V0D/AC39 subunit family.</text>
</comment>
<dbReference type="Gene3D" id="1.10.132.50">
    <property type="entry name" value="ATP synthase (C/AC39) subunit, domain 3"/>
    <property type="match status" value="1"/>
</dbReference>
<dbReference type="NCBIfam" id="NF002266">
    <property type="entry name" value="PRK01198.1-2"/>
    <property type="match status" value="1"/>
</dbReference>
<evidence type="ECO:0000256" key="3">
    <source>
        <dbReference type="ARBA" id="ARBA00023065"/>
    </source>
</evidence>
<accession>A0A8I0DPE6</accession>
<evidence type="ECO:0000313" key="5">
    <source>
        <dbReference type="Proteomes" id="UP000662088"/>
    </source>
</evidence>
<dbReference type="InterPro" id="IPR050873">
    <property type="entry name" value="V-ATPase_V0D/AC39_subunit"/>
</dbReference>
<gene>
    <name evidence="4" type="ORF">H8R92_08405</name>
</gene>
<dbReference type="InterPro" id="IPR036079">
    <property type="entry name" value="ATPase_csu/dsu_sf"/>
</dbReference>
<dbReference type="InterPro" id="IPR035067">
    <property type="entry name" value="V-type_ATPase_csu/dsu"/>
</dbReference>
<dbReference type="Pfam" id="PF01992">
    <property type="entry name" value="vATP-synt_AC39"/>
    <property type="match status" value="1"/>
</dbReference>
<reference evidence="4" key="1">
    <citation type="submission" date="2020-08" db="EMBL/GenBank/DDBJ databases">
        <title>Genome public.</title>
        <authorList>
            <person name="Liu C."/>
            <person name="Sun Q."/>
        </authorList>
    </citation>
    <scope>NUCLEOTIDE SEQUENCE</scope>
    <source>
        <strain evidence="4">NSJ-42</strain>
    </source>
</reference>
<dbReference type="GO" id="GO:0046961">
    <property type="term" value="F:proton-transporting ATPase activity, rotational mechanism"/>
    <property type="evidence" value="ECO:0007669"/>
    <property type="project" value="InterPro"/>
</dbReference>
<comment type="caution">
    <text evidence="4">The sequence shown here is derived from an EMBL/GenBank/DDBJ whole genome shotgun (WGS) entry which is preliminary data.</text>
</comment>
<proteinExistence type="inferred from homology"/>
<keyword evidence="2" id="KW-0813">Transport</keyword>
<dbReference type="Proteomes" id="UP000662088">
    <property type="component" value="Unassembled WGS sequence"/>
</dbReference>
<dbReference type="AlphaFoldDB" id="A0A8I0DPE6"/>